<dbReference type="SMART" id="SM00382">
    <property type="entry name" value="AAA"/>
    <property type="match status" value="1"/>
</dbReference>
<keyword evidence="3" id="KW-0067">ATP-binding</keyword>
<dbReference type="InterPro" id="IPR036770">
    <property type="entry name" value="Ankyrin_rpt-contain_sf"/>
</dbReference>
<dbReference type="Proteomes" id="UP001293254">
    <property type="component" value="Unassembled WGS sequence"/>
</dbReference>
<dbReference type="InterPro" id="IPR027417">
    <property type="entry name" value="P-loop_NTPase"/>
</dbReference>
<dbReference type="FunFam" id="3.40.50.300:FF:000216">
    <property type="entry name" value="Type VII secretion ATPase EccA"/>
    <property type="match status" value="1"/>
</dbReference>
<dbReference type="InterPro" id="IPR000641">
    <property type="entry name" value="CbxX/CfxQ"/>
</dbReference>
<reference evidence="6" key="2">
    <citation type="journal article" date="2024" name="Plant">
        <title>Genomic evolution and insights into agronomic trait innovations of Sesamum species.</title>
        <authorList>
            <person name="Miao H."/>
            <person name="Wang L."/>
            <person name="Qu L."/>
            <person name="Liu H."/>
            <person name="Sun Y."/>
            <person name="Le M."/>
            <person name="Wang Q."/>
            <person name="Wei S."/>
            <person name="Zheng Y."/>
            <person name="Lin W."/>
            <person name="Duan Y."/>
            <person name="Cao H."/>
            <person name="Xiong S."/>
            <person name="Wang X."/>
            <person name="Wei L."/>
            <person name="Li C."/>
            <person name="Ma Q."/>
            <person name="Ju M."/>
            <person name="Zhao R."/>
            <person name="Li G."/>
            <person name="Mu C."/>
            <person name="Tian Q."/>
            <person name="Mei H."/>
            <person name="Zhang T."/>
            <person name="Gao T."/>
            <person name="Zhang H."/>
        </authorList>
    </citation>
    <scope>NUCLEOTIDE SEQUENCE</scope>
    <source>
        <strain evidence="6">3651</strain>
    </source>
</reference>
<dbReference type="PRINTS" id="PR00819">
    <property type="entry name" value="CBXCFQXSUPER"/>
</dbReference>
<dbReference type="Gene3D" id="3.40.50.300">
    <property type="entry name" value="P-loop containing nucleotide triphosphate hydrolases"/>
    <property type="match status" value="1"/>
</dbReference>
<dbReference type="EMBL" id="JACGWO010000011">
    <property type="protein sequence ID" value="KAK4415560.1"/>
    <property type="molecule type" value="Genomic_DNA"/>
</dbReference>
<dbReference type="Pfam" id="PF00004">
    <property type="entry name" value="AAA"/>
    <property type="match status" value="1"/>
</dbReference>
<comment type="caution">
    <text evidence="6">The sequence shown here is derived from an EMBL/GenBank/DDBJ whole genome shotgun (WGS) entry which is preliminary data.</text>
</comment>
<dbReference type="PANTHER" id="PTHR43392">
    <property type="entry name" value="AAA-TYPE ATPASE FAMILY PROTEIN / ANKYRIN REPEAT FAMILY PROTEIN"/>
    <property type="match status" value="1"/>
</dbReference>
<feature type="repeat" description="ANK" evidence="4">
    <location>
        <begin position="91"/>
        <end position="123"/>
    </location>
</feature>
<evidence type="ECO:0000259" key="5">
    <source>
        <dbReference type="SMART" id="SM00382"/>
    </source>
</evidence>
<evidence type="ECO:0000313" key="7">
    <source>
        <dbReference type="Proteomes" id="UP001293254"/>
    </source>
</evidence>
<dbReference type="InterPro" id="IPR050773">
    <property type="entry name" value="CbxX/CfxQ_RuBisCO_ESX"/>
</dbReference>
<feature type="repeat" description="ANK" evidence="4">
    <location>
        <begin position="54"/>
        <end position="78"/>
    </location>
</feature>
<name>A0AAE1XPC5_9LAMI</name>
<dbReference type="SUPFAM" id="SSF48403">
    <property type="entry name" value="Ankyrin repeat"/>
    <property type="match status" value="1"/>
</dbReference>
<dbReference type="InterPro" id="IPR003593">
    <property type="entry name" value="AAA+_ATPase"/>
</dbReference>
<dbReference type="PROSITE" id="PS50088">
    <property type="entry name" value="ANK_REPEAT"/>
    <property type="match status" value="3"/>
</dbReference>
<dbReference type="Pfam" id="PF00023">
    <property type="entry name" value="Ank"/>
    <property type="match status" value="1"/>
</dbReference>
<dbReference type="AlphaFoldDB" id="A0AAE1XPC5"/>
<dbReference type="Gene3D" id="1.25.40.20">
    <property type="entry name" value="Ankyrin repeat-containing domain"/>
    <property type="match status" value="1"/>
</dbReference>
<accession>A0AAE1XPC5</accession>
<evidence type="ECO:0000256" key="4">
    <source>
        <dbReference type="PROSITE-ProRule" id="PRU00023"/>
    </source>
</evidence>
<proteinExistence type="inferred from homology"/>
<protein>
    <submittedName>
        <fullName evidence="6">Protein CbbX</fullName>
    </submittedName>
</protein>
<dbReference type="PROSITE" id="PS50297">
    <property type="entry name" value="ANK_REP_REGION"/>
    <property type="match status" value="3"/>
</dbReference>
<keyword evidence="4" id="KW-0040">ANK repeat</keyword>
<feature type="repeat" description="ANK" evidence="4">
    <location>
        <begin position="124"/>
        <end position="160"/>
    </location>
</feature>
<dbReference type="GO" id="GO:0005524">
    <property type="term" value="F:ATP binding"/>
    <property type="evidence" value="ECO:0007669"/>
    <property type="project" value="UniProtKB-KW"/>
</dbReference>
<feature type="domain" description="AAA+ ATPase" evidence="5">
    <location>
        <begin position="289"/>
        <end position="426"/>
    </location>
</feature>
<dbReference type="Pfam" id="PF12796">
    <property type="entry name" value="Ank_2"/>
    <property type="match status" value="1"/>
</dbReference>
<gene>
    <name evidence="6" type="ORF">Salat_2663400</name>
</gene>
<keyword evidence="2" id="KW-0547">Nucleotide-binding</keyword>
<evidence type="ECO:0000256" key="3">
    <source>
        <dbReference type="ARBA" id="ARBA00022840"/>
    </source>
</evidence>
<dbReference type="PANTHER" id="PTHR43392:SF2">
    <property type="entry name" value="AAA-TYPE ATPASE FAMILY PROTEIN _ ANKYRIN REPEAT FAMILY PROTEIN"/>
    <property type="match status" value="1"/>
</dbReference>
<dbReference type="SUPFAM" id="SSF52540">
    <property type="entry name" value="P-loop containing nucleoside triphosphate hydrolases"/>
    <property type="match status" value="1"/>
</dbReference>
<dbReference type="SMART" id="SM00248">
    <property type="entry name" value="ANK"/>
    <property type="match status" value="4"/>
</dbReference>
<sequence>MRIEDKNSKLKAGGGGNTVTHLTLHACVEAGDLIALQTLLRQNPSLLNQRSILMAQTPLHIAAGLNSVEIVKYLLDWGGPGKVELEANNVYGETPLHVAAKSGCNEAARMLLDHGAYIEARTNKSMTPLHLAVGYALESRDNSMVKTLLEYNADFSATDNEGNAPYRYVPAGLENVELFTLLCQHVTTQIQNVTQQIYNTTGYSWTGFPSVVNQSNNYGSMNYLFTGNQIVEEPKNYDSGIKGKMDEFDHELSKIVGLHDLKLQLRKWAKGMLLDEKRRAMGLNLGPRKPPHMVFLGNPGTGKTTVARILGKLLQSVGVLSSDNITEVQRTDLVGEYLGQTGPKTRKKIEEAMGGILFVDEAYRLAPPQTAGNHIEYGVEALEEIMSVLEDGNLVVIFAGYTEPMKRVFSSNEGFCRRVTHFFQFDDFTCRDLAEMLMIKMSKQNEKSRLYGFKLHPSCTYDAVLAVIERNSTEKLRNKMNGGLVDHMLNNARENLDSRLNFDSKGDELLTITLGDLEGGLKMLSQRVNID</sequence>
<organism evidence="6 7">
    <name type="scientific">Sesamum alatum</name>
    <dbReference type="NCBI Taxonomy" id="300844"/>
    <lineage>
        <taxon>Eukaryota</taxon>
        <taxon>Viridiplantae</taxon>
        <taxon>Streptophyta</taxon>
        <taxon>Embryophyta</taxon>
        <taxon>Tracheophyta</taxon>
        <taxon>Spermatophyta</taxon>
        <taxon>Magnoliopsida</taxon>
        <taxon>eudicotyledons</taxon>
        <taxon>Gunneridae</taxon>
        <taxon>Pentapetalae</taxon>
        <taxon>asterids</taxon>
        <taxon>lamiids</taxon>
        <taxon>Lamiales</taxon>
        <taxon>Pedaliaceae</taxon>
        <taxon>Sesamum</taxon>
    </lineage>
</organism>
<dbReference type="CDD" id="cd00009">
    <property type="entry name" value="AAA"/>
    <property type="match status" value="1"/>
</dbReference>
<keyword evidence="7" id="KW-1185">Reference proteome</keyword>
<evidence type="ECO:0000313" key="6">
    <source>
        <dbReference type="EMBL" id="KAK4415560.1"/>
    </source>
</evidence>
<dbReference type="GO" id="GO:0016887">
    <property type="term" value="F:ATP hydrolysis activity"/>
    <property type="evidence" value="ECO:0007669"/>
    <property type="project" value="InterPro"/>
</dbReference>
<evidence type="ECO:0000256" key="2">
    <source>
        <dbReference type="ARBA" id="ARBA00022741"/>
    </source>
</evidence>
<dbReference type="PRINTS" id="PR01415">
    <property type="entry name" value="ANKYRIN"/>
</dbReference>
<dbReference type="InterPro" id="IPR002110">
    <property type="entry name" value="Ankyrin_rpt"/>
</dbReference>
<reference evidence="6" key="1">
    <citation type="submission" date="2020-06" db="EMBL/GenBank/DDBJ databases">
        <authorList>
            <person name="Li T."/>
            <person name="Hu X."/>
            <person name="Zhang T."/>
            <person name="Song X."/>
            <person name="Zhang H."/>
            <person name="Dai N."/>
            <person name="Sheng W."/>
            <person name="Hou X."/>
            <person name="Wei L."/>
        </authorList>
    </citation>
    <scope>NUCLEOTIDE SEQUENCE</scope>
    <source>
        <strain evidence="6">3651</strain>
        <tissue evidence="6">Leaf</tissue>
    </source>
</reference>
<dbReference type="InterPro" id="IPR003959">
    <property type="entry name" value="ATPase_AAA_core"/>
</dbReference>
<evidence type="ECO:0000256" key="1">
    <source>
        <dbReference type="ARBA" id="ARBA00010378"/>
    </source>
</evidence>
<comment type="similarity">
    <text evidence="1">Belongs to the CbxX/CfxQ family.</text>
</comment>